<evidence type="ECO:0000256" key="3">
    <source>
        <dbReference type="ARBA" id="ARBA00022519"/>
    </source>
</evidence>
<keyword evidence="5" id="KW-0406">Ion transport</keyword>
<evidence type="ECO:0000256" key="5">
    <source>
        <dbReference type="ARBA" id="ARBA00023065"/>
    </source>
</evidence>
<dbReference type="EMBL" id="NIXT01003021">
    <property type="protein sequence ID" value="OXE29662.1"/>
    <property type="molecule type" value="Genomic_DNA"/>
</dbReference>
<dbReference type="NCBIfam" id="TIGR01145">
    <property type="entry name" value="ATP_synt_delta"/>
    <property type="match status" value="1"/>
</dbReference>
<dbReference type="Proteomes" id="UP000214596">
    <property type="component" value="Unassembled WGS sequence"/>
</dbReference>
<keyword evidence="3" id="KW-0997">Cell inner membrane</keyword>
<keyword evidence="3" id="KW-1003">Cell membrane</keyword>
<name>A0A227J422_VIBPH</name>
<evidence type="ECO:0000313" key="9">
    <source>
        <dbReference type="EMBL" id="OXE29662.1"/>
    </source>
</evidence>
<keyword evidence="4" id="KW-0375">Hydrogen ion transport</keyword>
<dbReference type="Gene3D" id="1.10.520.20">
    <property type="entry name" value="N-terminal domain of the delta subunit of the F1F0-ATP synthase"/>
    <property type="match status" value="1"/>
</dbReference>
<keyword evidence="6" id="KW-0472">Membrane</keyword>
<accession>A0A227J422</accession>
<protein>
    <submittedName>
        <fullName evidence="9">ATP synthase F1 subunit delta</fullName>
    </submittedName>
</protein>
<dbReference type="Pfam" id="PF00213">
    <property type="entry name" value="OSCP"/>
    <property type="match status" value="1"/>
</dbReference>
<evidence type="ECO:0000256" key="1">
    <source>
        <dbReference type="ARBA" id="ARBA00004370"/>
    </source>
</evidence>
<keyword evidence="8" id="KW-0066">ATP synthesis</keyword>
<gene>
    <name evidence="9" type="primary">atpH</name>
    <name evidence="9" type="ORF">CA163_27455</name>
</gene>
<dbReference type="AlphaFoldDB" id="A0A227J422"/>
<evidence type="ECO:0000256" key="8">
    <source>
        <dbReference type="ARBA" id="ARBA00023310"/>
    </source>
</evidence>
<evidence type="ECO:0000256" key="7">
    <source>
        <dbReference type="ARBA" id="ARBA00023196"/>
    </source>
</evidence>
<proteinExistence type="predicted"/>
<organism evidence="9 10">
    <name type="scientific">Vibrio parahaemolyticus</name>
    <dbReference type="NCBI Taxonomy" id="670"/>
    <lineage>
        <taxon>Bacteria</taxon>
        <taxon>Pseudomonadati</taxon>
        <taxon>Pseudomonadota</taxon>
        <taxon>Gammaproteobacteria</taxon>
        <taxon>Vibrionales</taxon>
        <taxon>Vibrionaceae</taxon>
        <taxon>Vibrio</taxon>
    </lineage>
</organism>
<dbReference type="STRING" id="670.ACZ92_03475"/>
<comment type="caution">
    <text evidence="9">The sequence shown here is derived from an EMBL/GenBank/DDBJ whole genome shotgun (WGS) entry which is preliminary data.</text>
</comment>
<dbReference type="SUPFAM" id="SSF47928">
    <property type="entry name" value="N-terminal domain of the delta subunit of the F1F0-ATP synthase"/>
    <property type="match status" value="1"/>
</dbReference>
<reference evidence="9 10" key="1">
    <citation type="journal article" date="2017" name="Appl. Environ. Microbiol.">
        <title>Parallel evolution of two clades of a major Atlantic endemic Vibrio parahaemolyticus pathogen lineage by independent acquisition of related pathogenicity islands.</title>
        <authorList>
            <person name="Xu F."/>
            <person name="Gonzalez-Escalona N."/>
            <person name="Drees K.P."/>
            <person name="Sebra R.P."/>
            <person name="Cooper V.S."/>
            <person name="Jones S.H."/>
            <person name="Whistler C.A."/>
        </authorList>
    </citation>
    <scope>NUCLEOTIDE SEQUENCE [LARGE SCALE GENOMIC DNA]</scope>
    <source>
        <strain evidence="9 10">MAVP-3</strain>
    </source>
</reference>
<feature type="non-terminal residue" evidence="9">
    <location>
        <position position="88"/>
    </location>
</feature>
<comment type="subcellular location">
    <subcellularLocation>
        <location evidence="1">Membrane</location>
    </subcellularLocation>
</comment>
<dbReference type="InterPro" id="IPR000711">
    <property type="entry name" value="ATPase_OSCP/dsu"/>
</dbReference>
<sequence length="88" mass="9571">MSDLTTIARPYAKAAFDFAVDKGQLDQWGQMLSFAAEVAKNEQMNELLTSSFSAEKMAEIFVAVCGEQVDAHGQNLLKVMAENGRLAA</sequence>
<dbReference type="PRINTS" id="PR00125">
    <property type="entry name" value="ATPASEDELTA"/>
</dbReference>
<evidence type="ECO:0000313" key="10">
    <source>
        <dbReference type="Proteomes" id="UP000214596"/>
    </source>
</evidence>
<evidence type="ECO:0000256" key="4">
    <source>
        <dbReference type="ARBA" id="ARBA00022781"/>
    </source>
</evidence>
<evidence type="ECO:0000256" key="2">
    <source>
        <dbReference type="ARBA" id="ARBA00022448"/>
    </source>
</evidence>
<keyword evidence="7" id="KW-0139">CF(1)</keyword>
<dbReference type="GO" id="GO:0045259">
    <property type="term" value="C:proton-transporting ATP synthase complex"/>
    <property type="evidence" value="ECO:0007669"/>
    <property type="project" value="UniProtKB-KW"/>
</dbReference>
<dbReference type="GO" id="GO:0046933">
    <property type="term" value="F:proton-transporting ATP synthase activity, rotational mechanism"/>
    <property type="evidence" value="ECO:0007669"/>
    <property type="project" value="InterPro"/>
</dbReference>
<dbReference type="InterPro" id="IPR026015">
    <property type="entry name" value="ATP_synth_OSCP/delta_N_sf"/>
</dbReference>
<keyword evidence="2" id="KW-0813">Transport</keyword>
<evidence type="ECO:0000256" key="6">
    <source>
        <dbReference type="ARBA" id="ARBA00023136"/>
    </source>
</evidence>